<proteinExistence type="predicted"/>
<gene>
    <name evidence="3" type="primary">LOC125779266</name>
</gene>
<dbReference type="RefSeq" id="XP_049316242.1">
    <property type="nucleotide sequence ID" value="XM_049460285.1"/>
</dbReference>
<dbReference type="InterPro" id="IPR008042">
    <property type="entry name" value="Retrotrans_Pao"/>
</dbReference>
<reference evidence="3" key="1">
    <citation type="submission" date="2025-08" db="UniProtKB">
        <authorList>
            <consortium name="RefSeq"/>
        </authorList>
    </citation>
    <scope>IDENTIFICATION</scope>
    <source>
        <tissue evidence="3">Adult</tissue>
    </source>
</reference>
<evidence type="ECO:0000259" key="1">
    <source>
        <dbReference type="PROSITE" id="PS50175"/>
    </source>
</evidence>
<dbReference type="GeneID" id="125779266"/>
<dbReference type="PROSITE" id="PS50175">
    <property type="entry name" value="ASP_PROT_RETROV"/>
    <property type="match status" value="1"/>
</dbReference>
<name>A0ABM3K435_BACDO</name>
<organism evidence="2 3">
    <name type="scientific">Bactrocera dorsalis</name>
    <name type="common">Oriental fruit fly</name>
    <name type="synonym">Dacus dorsalis</name>
    <dbReference type="NCBI Taxonomy" id="27457"/>
    <lineage>
        <taxon>Eukaryota</taxon>
        <taxon>Metazoa</taxon>
        <taxon>Ecdysozoa</taxon>
        <taxon>Arthropoda</taxon>
        <taxon>Hexapoda</taxon>
        <taxon>Insecta</taxon>
        <taxon>Pterygota</taxon>
        <taxon>Neoptera</taxon>
        <taxon>Endopterygota</taxon>
        <taxon>Diptera</taxon>
        <taxon>Brachycera</taxon>
        <taxon>Muscomorpha</taxon>
        <taxon>Tephritoidea</taxon>
        <taxon>Tephritidae</taxon>
        <taxon>Bactrocera</taxon>
        <taxon>Bactrocera</taxon>
    </lineage>
</organism>
<accession>A0ABM3K435</accession>
<dbReference type="InterPro" id="IPR043502">
    <property type="entry name" value="DNA/RNA_pol_sf"/>
</dbReference>
<dbReference type="PANTHER" id="PTHR47331:SF1">
    <property type="entry name" value="GAG-LIKE PROTEIN"/>
    <property type="match status" value="1"/>
</dbReference>
<evidence type="ECO:0000313" key="3">
    <source>
        <dbReference type="RefSeq" id="XP_049316242.1"/>
    </source>
</evidence>
<dbReference type="InterPro" id="IPR001995">
    <property type="entry name" value="Peptidase_A2_cat"/>
</dbReference>
<evidence type="ECO:0000313" key="2">
    <source>
        <dbReference type="Proteomes" id="UP001652620"/>
    </source>
</evidence>
<dbReference type="Gene3D" id="3.10.10.10">
    <property type="entry name" value="HIV Type 1 Reverse Transcriptase, subunit A, domain 1"/>
    <property type="match status" value="1"/>
</dbReference>
<dbReference type="Proteomes" id="UP001652620">
    <property type="component" value="Chromosome 6"/>
</dbReference>
<dbReference type="Pfam" id="PF00078">
    <property type="entry name" value="RVT_1"/>
    <property type="match status" value="1"/>
</dbReference>
<dbReference type="SUPFAM" id="SSF56672">
    <property type="entry name" value="DNA/RNA polymerases"/>
    <property type="match status" value="1"/>
</dbReference>
<dbReference type="Pfam" id="PF05380">
    <property type="entry name" value="Peptidase_A17"/>
    <property type="match status" value="1"/>
</dbReference>
<dbReference type="InterPro" id="IPR000477">
    <property type="entry name" value="RT_dom"/>
</dbReference>
<sequence length="1052" mass="118754">MLHINNFSSLPPNSANIKRAAGLVATTNPEVPTSQNCQEAPCCSKALTTQTLHSENQSRVLLPTAVVSIEHRGELFKLRALIDQGSQRSFIASRAQNRLSLPTRQTNFEITGMGGRVVQNSNKICPITLFSPQADIRIQAEAIVLPQLTNMLPSYHINSKHWEKVSHLKLADPNCNTPAQIDLLLGSDLIPQIILEGIEKISNTLLAQKTIFGWILSGLVTEPVTTMTTQVEEISNEYLNSQLRKFWEIEELPPISIKTPEDQYCEDFYKATTTRSDNGRYVVRLPLKQQFPNTIALGHSRTSAIQQFQSMERNLLKKGELKPEYDGVLEEYLHLDHVEEISPCEKIINGKYYSFYLPHHAVVKPDKKTTKVRVVFSASRSTSSGNSLNDILFTGPTPQPDLMLLILNWRIFKYVFNGDVEKMYRQIVVHKDDQDFQRIIFRKSPNSPLRDFKLKTVTFGVNCAPYLAIRTLHELAENTKSEYPLATQVLKSQTYVDDILSGSHSLPQAYESLSQVVQALKSAGFPLKKITANHPVILKNIPKENLLDTNFLIFEKESTTKTLGIQWNAISDQFSYTTESISAISAITKRQILSSVAKLFDPAGWLSPIMIQAKILIQELWLDGTDWDEQVKPLRLEKWSQFASNLKDISQIQIPRWVNYVPEHKVELHGFCDASEKAYCATIYVRTQSYKATTSHLLVAKAKVAPLKTISLPRLELCGALLLAKLASIVQTQLNMAKNKLYLWSDSEIVLAWLEKPPHAWKTYISNRTSQILDLVGSATWRHVASADNPADLGTRGCKPLHLATTTLWWNGPRWLKESPDSWPQSPMRNIIAPEGRKIDTYHTILDDTDILERFSSFPRALRVVAYILKFAERLKLKVKGATCPQCDTLTHQDLRKAKVALIASAQTRYFSRDLGLLRESKPIDKKSSLLVLNPFIDTKGLLRANGRLVNSSLTYNERHPIVIPERSQFATFFFFLIGVDTAYAIIAELTTARQSFLLFATWRQLDIPSEARSFSTWSFQRSGGLPLPLLPPAGTASNTFRARVFSSIRTT</sequence>
<dbReference type="PANTHER" id="PTHR47331">
    <property type="entry name" value="PHD-TYPE DOMAIN-CONTAINING PROTEIN"/>
    <property type="match status" value="1"/>
</dbReference>
<dbReference type="InterPro" id="IPR043128">
    <property type="entry name" value="Rev_trsase/Diguanyl_cyclase"/>
</dbReference>
<feature type="domain" description="Peptidase A2" evidence="1">
    <location>
        <begin position="78"/>
        <end position="115"/>
    </location>
</feature>
<protein>
    <submittedName>
        <fullName evidence="3">Uncharacterized protein LOC125779266</fullName>
    </submittedName>
</protein>
<dbReference type="Gene3D" id="3.30.70.270">
    <property type="match status" value="1"/>
</dbReference>
<keyword evidence="2" id="KW-1185">Reference proteome</keyword>